<evidence type="ECO:0000313" key="2">
    <source>
        <dbReference type="EMBL" id="GMH48123.1"/>
    </source>
</evidence>
<sequence>MSRPSQLWSDSSVSVASLRGSPDRHDSHKQTSRNTHLSPATPVQDDPEIDEEDTAQNDSHEDNTTKYAALGATAGFILTGPIGLVLGASAGALGGVLNSPKKDRIDLKSMMFSCHSPTRPKKKEPKKKRGKDPAFPGATFLDTACSASQHPFKSKSRTSQHRSNPETTPTKPKANSFLLNHSRSNSLNSAPSLQCTTNSSSLANSMPSLTLRQIEALPKVERPIHLLTLLSNENNNNRMKKEIYKQLSEIINDVPGCGRLLLISGILDDIICKFLPLTIPSSPAIRQWRGDVLELGILISLARIHEGSRTGCNFYESLVEVVLDFPIVYEGNIMRMDYEEAKALGDRLLGVMIFKELDVRGLYGGPVYAEDASSSSYGSNGWRREQSRDSKDTDKGSF</sequence>
<feature type="region of interest" description="Disordered" evidence="1">
    <location>
        <begin position="371"/>
        <end position="398"/>
    </location>
</feature>
<reference evidence="3" key="1">
    <citation type="journal article" date="2023" name="Commun. Biol.">
        <title>Genome analysis of Parmales, the sister group of diatoms, reveals the evolutionary specialization of diatoms from phago-mixotrophs to photoautotrophs.</title>
        <authorList>
            <person name="Ban H."/>
            <person name="Sato S."/>
            <person name="Yoshikawa S."/>
            <person name="Yamada K."/>
            <person name="Nakamura Y."/>
            <person name="Ichinomiya M."/>
            <person name="Sato N."/>
            <person name="Blanc-Mathieu R."/>
            <person name="Endo H."/>
            <person name="Kuwata A."/>
            <person name="Ogata H."/>
        </authorList>
    </citation>
    <scope>NUCLEOTIDE SEQUENCE [LARGE SCALE GENOMIC DNA]</scope>
    <source>
        <strain evidence="3">NIES 3700</strain>
    </source>
</reference>
<protein>
    <submittedName>
        <fullName evidence="2">Uncharacterized protein</fullName>
    </submittedName>
</protein>
<gene>
    <name evidence="2" type="ORF">TrLO_g14262</name>
</gene>
<proteinExistence type="predicted"/>
<feature type="compositionally biased region" description="Polar residues" evidence="1">
    <location>
        <begin position="161"/>
        <end position="170"/>
    </location>
</feature>
<feature type="region of interest" description="Disordered" evidence="1">
    <location>
        <begin position="1"/>
        <end position="62"/>
    </location>
</feature>
<dbReference type="OrthoDB" id="10463275at2759"/>
<evidence type="ECO:0000256" key="1">
    <source>
        <dbReference type="SAM" id="MobiDB-lite"/>
    </source>
</evidence>
<comment type="caution">
    <text evidence="2">The sequence shown here is derived from an EMBL/GenBank/DDBJ whole genome shotgun (WGS) entry which is preliminary data.</text>
</comment>
<feature type="compositionally biased region" description="Polar residues" evidence="1">
    <location>
        <begin position="190"/>
        <end position="199"/>
    </location>
</feature>
<feature type="compositionally biased region" description="Basic residues" evidence="1">
    <location>
        <begin position="118"/>
        <end position="130"/>
    </location>
</feature>
<name>A0A9W7DM50_9STRA</name>
<evidence type="ECO:0000313" key="3">
    <source>
        <dbReference type="Proteomes" id="UP001165122"/>
    </source>
</evidence>
<accession>A0A9W7DM50</accession>
<dbReference type="Proteomes" id="UP001165122">
    <property type="component" value="Unassembled WGS sequence"/>
</dbReference>
<dbReference type="AlphaFoldDB" id="A0A9W7DM50"/>
<feature type="region of interest" description="Disordered" evidence="1">
    <location>
        <begin position="109"/>
        <end position="199"/>
    </location>
</feature>
<feature type="compositionally biased region" description="Acidic residues" evidence="1">
    <location>
        <begin position="45"/>
        <end position="55"/>
    </location>
</feature>
<feature type="compositionally biased region" description="Basic and acidic residues" evidence="1">
    <location>
        <begin position="382"/>
        <end position="398"/>
    </location>
</feature>
<feature type="compositionally biased region" description="Polar residues" evidence="1">
    <location>
        <begin position="1"/>
        <end position="15"/>
    </location>
</feature>
<organism evidence="2 3">
    <name type="scientific">Triparma laevis f. longispina</name>
    <dbReference type="NCBI Taxonomy" id="1714387"/>
    <lineage>
        <taxon>Eukaryota</taxon>
        <taxon>Sar</taxon>
        <taxon>Stramenopiles</taxon>
        <taxon>Ochrophyta</taxon>
        <taxon>Bolidophyceae</taxon>
        <taxon>Parmales</taxon>
        <taxon>Triparmaceae</taxon>
        <taxon>Triparma</taxon>
    </lineage>
</organism>
<keyword evidence="3" id="KW-1185">Reference proteome</keyword>
<feature type="compositionally biased region" description="Low complexity" evidence="1">
    <location>
        <begin position="175"/>
        <end position="189"/>
    </location>
</feature>
<dbReference type="EMBL" id="BRXW01000363">
    <property type="protein sequence ID" value="GMH48123.1"/>
    <property type="molecule type" value="Genomic_DNA"/>
</dbReference>